<dbReference type="InParanoid" id="A0A1E7F9L8"/>
<keyword evidence="3" id="KW-0808">Transferase</keyword>
<reference evidence="15 16" key="1">
    <citation type="submission" date="2016-09" db="EMBL/GenBank/DDBJ databases">
        <title>Extensive genetic diversity and differential bi-allelic expression allows diatom success in the polar Southern Ocean.</title>
        <authorList>
            <consortium name="DOE Joint Genome Institute"/>
            <person name="Mock T."/>
            <person name="Otillar R.P."/>
            <person name="Strauss J."/>
            <person name="Dupont C."/>
            <person name="Frickenhaus S."/>
            <person name="Maumus F."/>
            <person name="Mcmullan M."/>
            <person name="Sanges R."/>
            <person name="Schmutz J."/>
            <person name="Toseland A."/>
            <person name="Valas R."/>
            <person name="Veluchamy A."/>
            <person name="Ward B.J."/>
            <person name="Allen A."/>
            <person name="Barry K."/>
            <person name="Falciatore A."/>
            <person name="Ferrante M."/>
            <person name="Fortunato A.E."/>
            <person name="Gloeckner G."/>
            <person name="Gruber A."/>
            <person name="Hipkin R."/>
            <person name="Janech M."/>
            <person name="Kroth P."/>
            <person name="Leese F."/>
            <person name="Lindquist E."/>
            <person name="Lyon B.R."/>
            <person name="Martin J."/>
            <person name="Mayer C."/>
            <person name="Parker M."/>
            <person name="Quesneville H."/>
            <person name="Raymond J."/>
            <person name="Uhlig C."/>
            <person name="Valentin K.U."/>
            <person name="Worden A.Z."/>
            <person name="Armbrust E.V."/>
            <person name="Bowler C."/>
            <person name="Green B."/>
            <person name="Moulton V."/>
            <person name="Van Oosterhout C."/>
            <person name="Grigoriev I."/>
        </authorList>
    </citation>
    <scope>NUCLEOTIDE SEQUENCE [LARGE SCALE GENOMIC DNA]</scope>
    <source>
        <strain evidence="15 16">CCMP1102</strain>
    </source>
</reference>
<dbReference type="Pfam" id="PF22191">
    <property type="entry name" value="IBR_1"/>
    <property type="match status" value="1"/>
</dbReference>
<evidence type="ECO:0000256" key="2">
    <source>
        <dbReference type="ARBA" id="ARBA00012251"/>
    </source>
</evidence>
<evidence type="ECO:0000313" key="15">
    <source>
        <dbReference type="EMBL" id="OEU14533.1"/>
    </source>
</evidence>
<dbReference type="Gene3D" id="1.25.40.20">
    <property type="entry name" value="Ankyrin repeat-containing domain"/>
    <property type="match status" value="2"/>
</dbReference>
<dbReference type="Pfam" id="PF00023">
    <property type="entry name" value="Ank"/>
    <property type="match status" value="1"/>
</dbReference>
<dbReference type="Gene3D" id="1.10.10.10">
    <property type="entry name" value="Winged helix-like DNA-binding domain superfamily/Winged helix DNA-binding domain"/>
    <property type="match status" value="1"/>
</dbReference>
<keyword evidence="5" id="KW-0677">Repeat</keyword>
<feature type="compositionally biased region" description="Basic residues" evidence="12">
    <location>
        <begin position="16"/>
        <end position="28"/>
    </location>
</feature>
<dbReference type="KEGG" id="fcy:FRACYDRAFT_241079"/>
<protein>
    <recommendedName>
        <fullName evidence="2">RBR-type E3 ubiquitin transferase</fullName>
        <ecNumber evidence="2">2.3.2.31</ecNumber>
    </recommendedName>
</protein>
<feature type="region of interest" description="Disordered" evidence="12">
    <location>
        <begin position="1435"/>
        <end position="1492"/>
    </location>
</feature>
<dbReference type="InterPro" id="IPR047417">
    <property type="entry name" value="WHD_MUS81"/>
</dbReference>
<evidence type="ECO:0000256" key="5">
    <source>
        <dbReference type="ARBA" id="ARBA00022737"/>
    </source>
</evidence>
<dbReference type="InterPro" id="IPR036770">
    <property type="entry name" value="Ankyrin_rpt-contain_sf"/>
</dbReference>
<evidence type="ECO:0000256" key="6">
    <source>
        <dbReference type="ARBA" id="ARBA00022771"/>
    </source>
</evidence>
<dbReference type="EC" id="2.3.2.31" evidence="2"/>
<keyword evidence="7" id="KW-0833">Ubl conjugation pathway</keyword>
<feature type="compositionally biased region" description="Low complexity" evidence="12">
    <location>
        <begin position="1"/>
        <end position="13"/>
    </location>
</feature>
<dbReference type="InterPro" id="IPR002110">
    <property type="entry name" value="Ankyrin_rpt"/>
</dbReference>
<dbReference type="PROSITE" id="PS51873">
    <property type="entry name" value="TRIAD"/>
    <property type="match status" value="1"/>
</dbReference>
<dbReference type="Pfam" id="PF01485">
    <property type="entry name" value="IBR"/>
    <property type="match status" value="1"/>
</dbReference>
<dbReference type="SMART" id="SM00248">
    <property type="entry name" value="ANK"/>
    <property type="match status" value="2"/>
</dbReference>
<feature type="coiled-coil region" evidence="11">
    <location>
        <begin position="288"/>
        <end position="315"/>
    </location>
</feature>
<proteinExistence type="predicted"/>
<dbReference type="PROSITE" id="PS50088">
    <property type="entry name" value="ANK_REPEAT"/>
    <property type="match status" value="1"/>
</dbReference>
<dbReference type="Proteomes" id="UP000095751">
    <property type="component" value="Unassembled WGS sequence"/>
</dbReference>
<sequence length="1492" mass="168440">MAASSSSSSSIISTKNQRHKKPKNKHKQQCCNNRNDGNNNDYYYPDVLSLTTTTTTTTTAAAASLTYNFVVRSLRRRLWKAFCEDDCISALRAYQATLSDFRCWLEEEEELRRQHQREAVSSSTTTADSNPFNNDHYMKKLKIRSGAFGILMAFHHSQSSVLKMNTICEEAQRFCDDQMDSNFHKGRMYGAWASMKTLTSHHLVSDSGFSSGYLSGRILRDHPHDFSLTKEGELFIKALLTNRPEAAAAAGQVIGLGSRPSAVDAVAAAAAKEENEKHKTDDDDDDYELALQRQRRQQEDELEQQTESVNNIKSIEKLLGGSNVPILQSQMNPSEFFIADDYLSPYDYCTYEERRKKQQVLPTAEQQHQQYLLLEEEERQKRRIRQLRLSSKPRVVAFRRLFSSSSRSSTATATATAHRQNNVEDNDSDFGLVNSLVTDALNEHDNNNNNDGEVVTTTAANTISPSSSTESNNNENNNNNSNANANTNDNTNDNVYMTTPLHEAARLGFGDFVRVLLANNNAGGADVNEKNGYIRTAIHMCAGGVTIEEERLINAQQIIAQTQMTTIGIRSTVIPKDLLELLRQDPATATTTTTKKRNNNRSSKGSMTKRRSLIERVLFNRNRKKNDSTTEDTDGSNHRTASSSSSRDIKIRIKPDSKRLNELVTSRMDAMMALLSWIQKDSCQGPSINAVDNNGRTALHYAAELGRTDICMAILSNFGVILTVVDESSRTPCEVAALQGHSTLAAQLEARALLYVDPYGLDDMMDNMMAVSPLSSSGNSGGNNNSKKLVPPFRWFQTMSMNEVSQSRMTWLLEIRRKLIHISNDSDDNNNISMEDKKPSSVPNLKNGPSYTTWSDNLNLQPYIGASFKSNTNATDHEHRHSETELCRHDIIPPAAADLERYLAYHNWERSAAIDAFRKDPKGALATAGVKFIKRGNGDNNIVKANDADEEESRLCTICYDDDVDKENWMQFHSSCNHGFCKDCLLDYVKQCAVNRTPMHSITCPSHDCDQGLSFLDVQSLLLEKDHTDTFERIKEASTESFITSSSNYKYCPHPGCEGVVHRLDQPEWTNAGFDKTFLDYTGAVCTIITDRAKIGDDCTLTYEGVEDLDYNNCRSTRQPPKAHRFCFSCLEPVHWPLKCERMKEWKERITEEIGEIDTPNGDFNELAQNMWLKANTRPCPHCKAPIEKNDGCNHVVCKSCSFEFCWVCMKAWYLHTIETTDGYFRCSIWEKDDSGKERDNHIDSLNGTEGYGTSIYTARQAWRKKQEMKRFLHHYSKYSAHEESSILERKMGDSVCTRLAPVVEAAIAFDGSPLFNFGGNGLSFVHNAFLELLECRSILRHSYAFSYFRYPPSSSNELPPAVGYLHNSKRKEKARFERTQSELEMLTEQMSDIVGRSHIRATQVQVAYLTAGAAAKRVDFTNFMFQIYREEKKEIDKQKKRQAREEEGKKNHVSSSLELSNDSPGQEEGSQTETFIAAMDNKNLQRTDATH</sequence>
<feature type="compositionally biased region" description="Low complexity" evidence="12">
    <location>
        <begin position="466"/>
        <end position="491"/>
    </location>
</feature>
<dbReference type="InterPro" id="IPR031127">
    <property type="entry name" value="E3_UB_ligase_RBR"/>
</dbReference>
<dbReference type="Gene3D" id="3.30.40.10">
    <property type="entry name" value="Zinc/RING finger domain, C3HC4 (zinc finger)"/>
    <property type="match status" value="1"/>
</dbReference>
<keyword evidence="11" id="KW-0175">Coiled coil</keyword>
<keyword evidence="4" id="KW-0479">Metal-binding</keyword>
<keyword evidence="6 10" id="KW-0863">Zinc-finger</keyword>
<evidence type="ECO:0000313" key="16">
    <source>
        <dbReference type="Proteomes" id="UP000095751"/>
    </source>
</evidence>
<comment type="catalytic activity">
    <reaction evidence="1">
        <text>[E2 ubiquitin-conjugating enzyme]-S-ubiquitinyl-L-cysteine + [acceptor protein]-L-lysine = [E2 ubiquitin-conjugating enzyme]-L-cysteine + [acceptor protein]-N(6)-ubiquitinyl-L-lysine.</text>
        <dbReference type="EC" id="2.3.2.31"/>
    </reaction>
</comment>
<feature type="compositionally biased region" description="Polar residues" evidence="12">
    <location>
        <begin position="1454"/>
        <end position="1475"/>
    </location>
</feature>
<organism evidence="15 16">
    <name type="scientific">Fragilariopsis cylindrus CCMP1102</name>
    <dbReference type="NCBI Taxonomy" id="635003"/>
    <lineage>
        <taxon>Eukaryota</taxon>
        <taxon>Sar</taxon>
        <taxon>Stramenopiles</taxon>
        <taxon>Ochrophyta</taxon>
        <taxon>Bacillariophyta</taxon>
        <taxon>Bacillariophyceae</taxon>
        <taxon>Bacillariophycidae</taxon>
        <taxon>Bacillariales</taxon>
        <taxon>Bacillariaceae</taxon>
        <taxon>Fragilariopsis</taxon>
    </lineage>
</organism>
<keyword evidence="8" id="KW-0862">Zinc</keyword>
<dbReference type="OrthoDB" id="10009520at2759"/>
<evidence type="ECO:0000256" key="11">
    <source>
        <dbReference type="SAM" id="Coils"/>
    </source>
</evidence>
<evidence type="ECO:0000256" key="7">
    <source>
        <dbReference type="ARBA" id="ARBA00022786"/>
    </source>
</evidence>
<feature type="domain" description="RING-type" evidence="13">
    <location>
        <begin position="956"/>
        <end position="1008"/>
    </location>
</feature>
<evidence type="ECO:0000259" key="14">
    <source>
        <dbReference type="PROSITE" id="PS51873"/>
    </source>
</evidence>
<feature type="compositionally biased region" description="Low complexity" evidence="12">
    <location>
        <begin position="407"/>
        <end position="417"/>
    </location>
</feature>
<accession>A0A1E7F9L8</accession>
<evidence type="ECO:0000256" key="3">
    <source>
        <dbReference type="ARBA" id="ARBA00022679"/>
    </source>
</evidence>
<feature type="repeat" description="ANK" evidence="9">
    <location>
        <begin position="694"/>
        <end position="727"/>
    </location>
</feature>
<dbReference type="GO" id="GO:0016567">
    <property type="term" value="P:protein ubiquitination"/>
    <property type="evidence" value="ECO:0007669"/>
    <property type="project" value="InterPro"/>
</dbReference>
<dbReference type="InterPro" id="IPR017907">
    <property type="entry name" value="Znf_RING_CS"/>
</dbReference>
<dbReference type="EMBL" id="KV784360">
    <property type="protein sequence ID" value="OEU14533.1"/>
    <property type="molecule type" value="Genomic_DNA"/>
</dbReference>
<dbReference type="InterPro" id="IPR002867">
    <property type="entry name" value="IBR_dom"/>
</dbReference>
<gene>
    <name evidence="15" type="ORF">FRACYDRAFT_241079</name>
</gene>
<evidence type="ECO:0000256" key="1">
    <source>
        <dbReference type="ARBA" id="ARBA00001798"/>
    </source>
</evidence>
<dbReference type="PROSITE" id="PS00518">
    <property type="entry name" value="ZF_RING_1"/>
    <property type="match status" value="1"/>
</dbReference>
<dbReference type="InterPro" id="IPR044066">
    <property type="entry name" value="TRIAD_supradom"/>
</dbReference>
<keyword evidence="16" id="KW-1185">Reference proteome</keyword>
<evidence type="ECO:0000256" key="9">
    <source>
        <dbReference type="PROSITE-ProRule" id="PRU00023"/>
    </source>
</evidence>
<evidence type="ECO:0000256" key="4">
    <source>
        <dbReference type="ARBA" id="ARBA00022723"/>
    </source>
</evidence>
<dbReference type="Pfam" id="PF12796">
    <property type="entry name" value="Ank_2"/>
    <property type="match status" value="1"/>
</dbReference>
<feature type="region of interest" description="Disordered" evidence="12">
    <location>
        <begin position="1"/>
        <end position="37"/>
    </location>
</feature>
<feature type="compositionally biased region" description="Basic and acidic residues" evidence="12">
    <location>
        <begin position="1435"/>
        <end position="1451"/>
    </location>
</feature>
<feature type="region of interest" description="Disordered" evidence="12">
    <location>
        <begin position="407"/>
        <end position="430"/>
    </location>
</feature>
<evidence type="ECO:0000256" key="12">
    <source>
        <dbReference type="SAM" id="MobiDB-lite"/>
    </source>
</evidence>
<dbReference type="GO" id="GO:0061630">
    <property type="term" value="F:ubiquitin protein ligase activity"/>
    <property type="evidence" value="ECO:0007669"/>
    <property type="project" value="UniProtKB-EC"/>
</dbReference>
<dbReference type="PANTHER" id="PTHR11685">
    <property type="entry name" value="RBR FAMILY RING FINGER AND IBR DOMAIN-CONTAINING"/>
    <property type="match status" value="1"/>
</dbReference>
<dbReference type="CDD" id="cd21036">
    <property type="entry name" value="WH_MUS81"/>
    <property type="match status" value="1"/>
</dbReference>
<dbReference type="Gene3D" id="1.20.120.1750">
    <property type="match status" value="1"/>
</dbReference>
<evidence type="ECO:0000256" key="8">
    <source>
        <dbReference type="ARBA" id="ARBA00022833"/>
    </source>
</evidence>
<dbReference type="SUPFAM" id="SSF48403">
    <property type="entry name" value="Ankyrin repeat"/>
    <property type="match status" value="1"/>
</dbReference>
<dbReference type="PROSITE" id="PS50297">
    <property type="entry name" value="ANK_REP_REGION"/>
    <property type="match status" value="1"/>
</dbReference>
<dbReference type="InterPro" id="IPR036388">
    <property type="entry name" value="WH-like_DNA-bd_sf"/>
</dbReference>
<feature type="domain" description="RING-type" evidence="14">
    <location>
        <begin position="952"/>
        <end position="1231"/>
    </location>
</feature>
<feature type="region of interest" description="Disordered" evidence="12">
    <location>
        <begin position="463"/>
        <end position="491"/>
    </location>
</feature>
<keyword evidence="9" id="KW-0040">ANK repeat</keyword>
<dbReference type="InterPro" id="IPR001841">
    <property type="entry name" value="Znf_RING"/>
</dbReference>
<dbReference type="SUPFAM" id="SSF57850">
    <property type="entry name" value="RING/U-box"/>
    <property type="match status" value="2"/>
</dbReference>
<name>A0A1E7F9L8_9STRA</name>
<feature type="region of interest" description="Disordered" evidence="12">
    <location>
        <begin position="585"/>
        <end position="650"/>
    </location>
</feature>
<dbReference type="SMART" id="SM00647">
    <property type="entry name" value="IBR"/>
    <property type="match status" value="2"/>
</dbReference>
<dbReference type="InterPro" id="IPR013083">
    <property type="entry name" value="Znf_RING/FYVE/PHD"/>
</dbReference>
<dbReference type="GO" id="GO:0008270">
    <property type="term" value="F:zinc ion binding"/>
    <property type="evidence" value="ECO:0007669"/>
    <property type="project" value="UniProtKB-KW"/>
</dbReference>
<evidence type="ECO:0000259" key="13">
    <source>
        <dbReference type="PROSITE" id="PS50089"/>
    </source>
</evidence>
<dbReference type="PROSITE" id="PS50089">
    <property type="entry name" value="ZF_RING_2"/>
    <property type="match status" value="1"/>
</dbReference>
<evidence type="ECO:0000256" key="10">
    <source>
        <dbReference type="PROSITE-ProRule" id="PRU00175"/>
    </source>
</evidence>